<dbReference type="RefSeq" id="XP_025600150.1">
    <property type="nucleotide sequence ID" value="XM_025741854.1"/>
</dbReference>
<feature type="region of interest" description="Disordered" evidence="10">
    <location>
        <begin position="85"/>
        <end position="139"/>
    </location>
</feature>
<dbReference type="PROSITE" id="PS50102">
    <property type="entry name" value="RRM"/>
    <property type="match status" value="5"/>
</dbReference>
<evidence type="ECO:0000256" key="9">
    <source>
        <dbReference type="PROSITE-ProRule" id="PRU00176"/>
    </source>
</evidence>
<dbReference type="InterPro" id="IPR012677">
    <property type="entry name" value="Nucleotide-bd_a/b_plait_sf"/>
</dbReference>
<protein>
    <recommendedName>
        <fullName evidence="3">Multiple RNA-binding domain-containing protein 1</fullName>
    </recommendedName>
</protein>
<dbReference type="OrthoDB" id="439639at2759"/>
<evidence type="ECO:0000256" key="2">
    <source>
        <dbReference type="ARBA" id="ARBA00008033"/>
    </source>
</evidence>
<feature type="compositionally biased region" description="Basic and acidic residues" evidence="10">
    <location>
        <begin position="209"/>
        <end position="218"/>
    </location>
</feature>
<dbReference type="InterPro" id="IPR000504">
    <property type="entry name" value="RRM_dom"/>
</dbReference>
<name>A0A316ZEA3_9BASI</name>
<dbReference type="InterPro" id="IPR050441">
    <property type="entry name" value="RBM"/>
</dbReference>
<feature type="region of interest" description="Disordered" evidence="10">
    <location>
        <begin position="589"/>
        <end position="614"/>
    </location>
</feature>
<evidence type="ECO:0000256" key="7">
    <source>
        <dbReference type="ARBA" id="ARBA00023242"/>
    </source>
</evidence>
<feature type="region of interest" description="Disordered" evidence="10">
    <location>
        <begin position="174"/>
        <end position="309"/>
    </location>
</feature>
<keyword evidence="6 9" id="KW-0694">RNA-binding</keyword>
<dbReference type="Pfam" id="PF00076">
    <property type="entry name" value="RRM_1"/>
    <property type="match status" value="5"/>
</dbReference>
<dbReference type="GO" id="GO:0003723">
    <property type="term" value="F:RNA binding"/>
    <property type="evidence" value="ECO:0007669"/>
    <property type="project" value="UniProtKB-UniRule"/>
</dbReference>
<feature type="compositionally biased region" description="Basic and acidic residues" evidence="10">
    <location>
        <begin position="180"/>
        <end position="192"/>
    </location>
</feature>
<dbReference type="STRING" id="58919.A0A316ZEA3"/>
<feature type="domain" description="RRM" evidence="11">
    <location>
        <begin position="2"/>
        <end position="80"/>
    </location>
</feature>
<feature type="compositionally biased region" description="Basic and acidic residues" evidence="10">
    <location>
        <begin position="244"/>
        <end position="253"/>
    </location>
</feature>
<keyword evidence="13" id="KW-1185">Reference proteome</keyword>
<dbReference type="InterPro" id="IPR034482">
    <property type="entry name" value="Mrd1_RRM3"/>
</dbReference>
<evidence type="ECO:0000313" key="13">
    <source>
        <dbReference type="Proteomes" id="UP000245946"/>
    </source>
</evidence>
<dbReference type="Gene3D" id="3.30.70.330">
    <property type="match status" value="5"/>
</dbReference>
<dbReference type="Proteomes" id="UP000245946">
    <property type="component" value="Unassembled WGS sequence"/>
</dbReference>
<evidence type="ECO:0000256" key="8">
    <source>
        <dbReference type="ARBA" id="ARBA00023274"/>
    </source>
</evidence>
<feature type="domain" description="RRM" evidence="11">
    <location>
        <begin position="318"/>
        <end position="396"/>
    </location>
</feature>
<evidence type="ECO:0000313" key="12">
    <source>
        <dbReference type="EMBL" id="PWN99871.1"/>
    </source>
</evidence>
<evidence type="ECO:0000256" key="1">
    <source>
        <dbReference type="ARBA" id="ARBA00004123"/>
    </source>
</evidence>
<proteinExistence type="inferred from homology"/>
<sequence>MSRLIVKQLPAYLSEARLREHFAARGGAVTDVRLLRRPDGTSRGFAFVGFHSDADALEAQRYFDRTYIDTSKIAVEVARKIDDESLPDRRNKRSAPGADLPPSKRHAGESGVVASTPGAEASGSKPKPPKASKKGVSFDEFMSVMAPKAKRKTWQNEEGGEQAQLAAGDFAHGAAVADAAADRKVRKAERAARRAAKAEAAAAAAAAEEEQRIERDEPQPADAALNDEGMTDLDYMHRRMKRKLGGEEEKPALEDDDDAPKAFEQSGSEAGDDDVASSSDESDEDDDDAAAKREAERKRLEAEAAKEQESIDTIMTSGRLFVRNLPFGASEDELSEYFRRWGSVSQAHIPLDKKSKKAKGLAFVKFEEPANALAAFRAADGATFQGRLLHVMPAVDARPVPADAKAKTLKEQKKETLKADATKDFNWSMLYMSADAVASSVAERLGVDKSQILDANDDSGVSPAVKLALAETRVIQETKAFLSKEGLDLDVVQSGKRVARSDTTILVKNIPHGTTTEALRELFAKHGDVERVVMPPAGTLAIVEMPVAGEARVAFRSLAYKRIGNGVLYLEKAPVGLLKPKEEVELAAPSASTGAAAPPSKTEQMHGASAADNDDAEPGATLFVKNLSFATTDETLANFFAALPELAFARVQTRSDASKPGVRLSMGYGFAGFRSAAAAKAARQALDGHDLDGHSVSLAFAKRGQDEDKSKGKGAAAQTSSTKIVVKNLPFEANKKEVRALFAAYNVKSVRVPRKPAGGATAGARGFAFVEVATRRDAEAAMEALAHTHLLGRHLVLRYDKEDAQGVEGVRARTQRALPTGEETVARKAKLHLGEDDIRDAVARERAAADAADDDDDE</sequence>
<evidence type="ECO:0000256" key="6">
    <source>
        <dbReference type="ARBA" id="ARBA00022884"/>
    </source>
</evidence>
<feature type="compositionally biased region" description="Acidic residues" evidence="10">
    <location>
        <begin position="270"/>
        <end position="288"/>
    </location>
</feature>
<keyword evidence="7" id="KW-0539">Nucleus</keyword>
<dbReference type="GO" id="GO:0006364">
    <property type="term" value="P:rRNA processing"/>
    <property type="evidence" value="ECO:0007669"/>
    <property type="project" value="UniProtKB-KW"/>
</dbReference>
<comment type="subcellular location">
    <subcellularLocation>
        <location evidence="1">Nucleus</location>
    </subcellularLocation>
</comment>
<evidence type="ECO:0000256" key="5">
    <source>
        <dbReference type="ARBA" id="ARBA00022737"/>
    </source>
</evidence>
<keyword evidence="5" id="KW-0677">Repeat</keyword>
<dbReference type="InterPro" id="IPR035979">
    <property type="entry name" value="RBD_domain_sf"/>
</dbReference>
<evidence type="ECO:0000256" key="3">
    <source>
        <dbReference type="ARBA" id="ARBA00013428"/>
    </source>
</evidence>
<dbReference type="SUPFAM" id="SSF54928">
    <property type="entry name" value="RNA-binding domain, RBD"/>
    <property type="match status" value="4"/>
</dbReference>
<dbReference type="PANTHER" id="PTHR48034">
    <property type="entry name" value="TRANSFORMER-2 SEX-DETERMINING PROTEIN-RELATED"/>
    <property type="match status" value="1"/>
</dbReference>
<dbReference type="GeneID" id="37269398"/>
<feature type="region of interest" description="Disordered" evidence="10">
    <location>
        <begin position="148"/>
        <end position="167"/>
    </location>
</feature>
<gene>
    <name evidence="12" type="ORF">FA09DRAFT_328646</name>
</gene>
<dbReference type="CDD" id="cd12568">
    <property type="entry name" value="RRM3_MRD1"/>
    <property type="match status" value="1"/>
</dbReference>
<dbReference type="AlphaFoldDB" id="A0A316ZEA3"/>
<dbReference type="CDD" id="cd12565">
    <property type="entry name" value="RRM1_MRD1"/>
    <property type="match status" value="1"/>
</dbReference>
<feature type="domain" description="RRM" evidence="11">
    <location>
        <begin position="620"/>
        <end position="703"/>
    </location>
</feature>
<dbReference type="EMBL" id="KZ819287">
    <property type="protein sequence ID" value="PWN99871.1"/>
    <property type="molecule type" value="Genomic_DNA"/>
</dbReference>
<keyword evidence="4" id="KW-0698">rRNA processing</keyword>
<feature type="domain" description="RRM" evidence="11">
    <location>
        <begin position="722"/>
        <end position="802"/>
    </location>
</feature>
<evidence type="ECO:0000259" key="11">
    <source>
        <dbReference type="PROSITE" id="PS50102"/>
    </source>
</evidence>
<reference evidence="12 13" key="1">
    <citation type="journal article" date="2018" name="Mol. Biol. Evol.">
        <title>Broad Genomic Sampling Reveals a Smut Pathogenic Ancestry of the Fungal Clade Ustilaginomycotina.</title>
        <authorList>
            <person name="Kijpornyongpan T."/>
            <person name="Mondo S.J."/>
            <person name="Barry K."/>
            <person name="Sandor L."/>
            <person name="Lee J."/>
            <person name="Lipzen A."/>
            <person name="Pangilinan J."/>
            <person name="LaButti K."/>
            <person name="Hainaut M."/>
            <person name="Henrissat B."/>
            <person name="Grigoriev I.V."/>
            <person name="Spatafora J.W."/>
            <person name="Aime M.C."/>
        </authorList>
    </citation>
    <scope>NUCLEOTIDE SEQUENCE [LARGE SCALE GENOMIC DNA]</scope>
    <source>
        <strain evidence="12 13">MCA 4186</strain>
    </source>
</reference>
<keyword evidence="8" id="KW-0687">Ribonucleoprotein</keyword>
<feature type="compositionally biased region" description="Basic and acidic residues" evidence="10">
    <location>
        <begin position="289"/>
        <end position="309"/>
    </location>
</feature>
<feature type="compositionally biased region" description="Low complexity" evidence="10">
    <location>
        <begin position="589"/>
        <end position="600"/>
    </location>
</feature>
<accession>A0A316ZEA3</accession>
<feature type="domain" description="RRM" evidence="11">
    <location>
        <begin position="503"/>
        <end position="575"/>
    </location>
</feature>
<evidence type="ECO:0000256" key="10">
    <source>
        <dbReference type="SAM" id="MobiDB-lite"/>
    </source>
</evidence>
<organism evidence="12 13">
    <name type="scientific">Tilletiopsis washingtonensis</name>
    <dbReference type="NCBI Taxonomy" id="58919"/>
    <lineage>
        <taxon>Eukaryota</taxon>
        <taxon>Fungi</taxon>
        <taxon>Dikarya</taxon>
        <taxon>Basidiomycota</taxon>
        <taxon>Ustilaginomycotina</taxon>
        <taxon>Exobasidiomycetes</taxon>
        <taxon>Entylomatales</taxon>
        <taxon>Entylomatales incertae sedis</taxon>
        <taxon>Tilletiopsis</taxon>
    </lineage>
</organism>
<dbReference type="GO" id="GO:1990904">
    <property type="term" value="C:ribonucleoprotein complex"/>
    <property type="evidence" value="ECO:0007669"/>
    <property type="project" value="UniProtKB-KW"/>
</dbReference>
<dbReference type="GO" id="GO:0005634">
    <property type="term" value="C:nucleus"/>
    <property type="evidence" value="ECO:0007669"/>
    <property type="project" value="UniProtKB-SubCell"/>
</dbReference>
<comment type="similarity">
    <text evidence="2">Belongs to the RRM MRD1 family.</text>
</comment>
<dbReference type="SMART" id="SM00360">
    <property type="entry name" value="RRM"/>
    <property type="match status" value="5"/>
</dbReference>
<evidence type="ECO:0000256" key="4">
    <source>
        <dbReference type="ARBA" id="ARBA00022552"/>
    </source>
</evidence>